<protein>
    <submittedName>
        <fullName evidence="2">Uncharacterized protein</fullName>
    </submittedName>
</protein>
<gene>
    <name evidence="2" type="ORF">HME9302_00984</name>
</gene>
<feature type="coiled-coil region" evidence="1">
    <location>
        <begin position="73"/>
        <end position="100"/>
    </location>
</feature>
<evidence type="ECO:0000313" key="3">
    <source>
        <dbReference type="Proteomes" id="UP000253727"/>
    </source>
</evidence>
<keyword evidence="1" id="KW-0175">Coiled coil</keyword>
<dbReference type="AlphaFoldDB" id="A0A369QA50"/>
<keyword evidence="3" id="KW-1185">Reference proteome</keyword>
<dbReference type="RefSeq" id="WP_115366087.1">
    <property type="nucleotide sequence ID" value="NZ_QBKA01000002.1"/>
</dbReference>
<evidence type="ECO:0000313" key="2">
    <source>
        <dbReference type="EMBL" id="RDC59789.1"/>
    </source>
</evidence>
<comment type="caution">
    <text evidence="2">The sequence shown here is derived from an EMBL/GenBank/DDBJ whole genome shotgun (WGS) entry which is preliminary data.</text>
</comment>
<name>A0A369QA50_9SPHN</name>
<reference evidence="2 3" key="1">
    <citation type="submission" date="2018-04" db="EMBL/GenBank/DDBJ databases">
        <title>Altererythrobacter sp. HME9302 genome sequencing and assembly.</title>
        <authorList>
            <person name="Kang H."/>
            <person name="Kim H."/>
            <person name="Joh K."/>
        </authorList>
    </citation>
    <scope>NUCLEOTIDE SEQUENCE [LARGE SCALE GENOMIC DNA]</scope>
    <source>
        <strain evidence="2 3">HME9302</strain>
    </source>
</reference>
<organism evidence="2 3">
    <name type="scientific">Alteripontixanthobacter maritimus</name>
    <dbReference type="NCBI Taxonomy" id="2161824"/>
    <lineage>
        <taxon>Bacteria</taxon>
        <taxon>Pseudomonadati</taxon>
        <taxon>Pseudomonadota</taxon>
        <taxon>Alphaproteobacteria</taxon>
        <taxon>Sphingomonadales</taxon>
        <taxon>Erythrobacteraceae</taxon>
        <taxon>Alteripontixanthobacter</taxon>
    </lineage>
</organism>
<proteinExistence type="predicted"/>
<dbReference type="EMBL" id="QBKA01000002">
    <property type="protein sequence ID" value="RDC59789.1"/>
    <property type="molecule type" value="Genomic_DNA"/>
</dbReference>
<dbReference type="OrthoDB" id="9973808at2"/>
<sequence>MDFDTLDLRNAEDEEYWLHLRHGETKLYADMDKQEGPCRVRVASPASNGVEPVMKSVQRSIGRQAALSDQLANAVNREQRRTAETRLDQAEEQTQKAVQTFLNTVILDWENIEKGGKKLTFSKEALADMTEPKAPLSRLVMTIVEDMGKLHDPFTEPDGGS</sequence>
<dbReference type="Proteomes" id="UP000253727">
    <property type="component" value="Unassembled WGS sequence"/>
</dbReference>
<evidence type="ECO:0000256" key="1">
    <source>
        <dbReference type="SAM" id="Coils"/>
    </source>
</evidence>
<accession>A0A369QA50</accession>